<dbReference type="EMBL" id="JAOB01000007">
    <property type="protein sequence ID" value="EUA76216.1"/>
    <property type="molecule type" value="Genomic_DNA"/>
</dbReference>
<keyword evidence="2" id="KW-1003">Cell membrane</keyword>
<protein>
    <submittedName>
        <fullName evidence="8">Putative lipoprotein</fullName>
    </submittedName>
</protein>
<dbReference type="Gene3D" id="3.30.2030.20">
    <property type="match status" value="1"/>
</dbReference>
<evidence type="ECO:0000256" key="3">
    <source>
        <dbReference type="ARBA" id="ARBA00022729"/>
    </source>
</evidence>
<keyword evidence="3" id="KW-0732">Signal</keyword>
<feature type="non-terminal residue" evidence="8">
    <location>
        <position position="1"/>
    </location>
</feature>
<gene>
    <name evidence="8" type="ORF">I553_9271</name>
</gene>
<evidence type="ECO:0000256" key="6">
    <source>
        <dbReference type="ARBA" id="ARBA00023288"/>
    </source>
</evidence>
<evidence type="ECO:0000313" key="8">
    <source>
        <dbReference type="EMBL" id="EUA76216.1"/>
    </source>
</evidence>
<dbReference type="Pfam" id="PF16708">
    <property type="entry name" value="LppA"/>
    <property type="match status" value="1"/>
</dbReference>
<dbReference type="InterPro" id="IPR032018">
    <property type="entry name" value="LppA/LppB/LprP"/>
</dbReference>
<evidence type="ECO:0000256" key="1">
    <source>
        <dbReference type="ARBA" id="ARBA00004193"/>
    </source>
</evidence>
<keyword evidence="4" id="KW-0472">Membrane</keyword>
<evidence type="ECO:0000256" key="4">
    <source>
        <dbReference type="ARBA" id="ARBA00023136"/>
    </source>
</evidence>
<dbReference type="AlphaFoldDB" id="X8E7P2"/>
<dbReference type="GO" id="GO:0005886">
    <property type="term" value="C:plasma membrane"/>
    <property type="evidence" value="ECO:0007669"/>
    <property type="project" value="UniProtKB-SubCell"/>
</dbReference>
<name>X8E7P2_MYCXE</name>
<accession>X8E7P2</accession>
<comment type="caution">
    <text evidence="8">The sequence shown here is derived from an EMBL/GenBank/DDBJ whole genome shotgun (WGS) entry which is preliminary data.</text>
</comment>
<evidence type="ECO:0000256" key="7">
    <source>
        <dbReference type="SAM" id="MobiDB-lite"/>
    </source>
</evidence>
<evidence type="ECO:0000256" key="5">
    <source>
        <dbReference type="ARBA" id="ARBA00023139"/>
    </source>
</evidence>
<feature type="region of interest" description="Disordered" evidence="7">
    <location>
        <begin position="62"/>
        <end position="84"/>
    </location>
</feature>
<keyword evidence="5" id="KW-0564">Palmitate</keyword>
<keyword evidence="6 8" id="KW-0449">Lipoprotein</keyword>
<dbReference type="PATRIC" id="fig|1299334.3.peg.516"/>
<proteinExistence type="predicted"/>
<comment type="subcellular location">
    <subcellularLocation>
        <location evidence="1">Cell membrane</location>
        <topology evidence="1">Lipid-anchor</topology>
    </subcellularLocation>
</comment>
<organism evidence="8">
    <name type="scientific">Mycobacterium xenopi 4042</name>
    <dbReference type="NCBI Taxonomy" id="1299334"/>
    <lineage>
        <taxon>Bacteria</taxon>
        <taxon>Bacillati</taxon>
        <taxon>Actinomycetota</taxon>
        <taxon>Actinomycetes</taxon>
        <taxon>Mycobacteriales</taxon>
        <taxon>Mycobacteriaceae</taxon>
        <taxon>Mycobacterium</taxon>
    </lineage>
</organism>
<reference evidence="8" key="1">
    <citation type="submission" date="2014-01" db="EMBL/GenBank/DDBJ databases">
        <authorList>
            <person name="Brown-Elliot B."/>
            <person name="Wallace R."/>
            <person name="Lenaerts A."/>
            <person name="Ordway D."/>
            <person name="DeGroote M.A."/>
            <person name="Parker T."/>
            <person name="Sizemore C."/>
            <person name="Tallon L.J."/>
            <person name="Sadzewicz L.K."/>
            <person name="Sengamalay N."/>
            <person name="Fraser C.M."/>
            <person name="Hine E."/>
            <person name="Shefchek K.A."/>
            <person name="Das S.P."/>
            <person name="Tettelin H."/>
        </authorList>
    </citation>
    <scope>NUCLEOTIDE SEQUENCE [LARGE SCALE GENOMIC DNA]</scope>
    <source>
        <strain evidence="8">4042</strain>
    </source>
</reference>
<evidence type="ECO:0000256" key="2">
    <source>
        <dbReference type="ARBA" id="ARBA00022475"/>
    </source>
</evidence>
<sequence>AKAEYTAAMSEMADKVAALVPGMKWTVDENSWDHCAGEYVWTRAVRVFERIVFDRPIPTTSGRRRCRSSRTAPRGSVPLLSMFS</sequence>